<dbReference type="Pfam" id="PF20167">
    <property type="entry name" value="Transposase_32"/>
    <property type="match status" value="1"/>
</dbReference>
<dbReference type="InParanoid" id="A0A6P9EHD9"/>
<gene>
    <name evidence="4" type="primary">LOC118344848</name>
</gene>
<dbReference type="GeneID" id="118344848"/>
<dbReference type="InterPro" id="IPR046796">
    <property type="entry name" value="Transposase_32_dom"/>
</dbReference>
<reference evidence="4" key="1">
    <citation type="submission" date="2025-08" db="UniProtKB">
        <authorList>
            <consortium name="RefSeq"/>
        </authorList>
    </citation>
    <scope>IDENTIFICATION</scope>
    <source>
        <tissue evidence="4">Leaves</tissue>
    </source>
</reference>
<dbReference type="RefSeq" id="XP_035542247.1">
    <property type="nucleotide sequence ID" value="XM_035686354.1"/>
</dbReference>
<dbReference type="Proteomes" id="UP000235220">
    <property type="component" value="Chromosome 16"/>
</dbReference>
<evidence type="ECO:0000313" key="3">
    <source>
        <dbReference type="Proteomes" id="UP000235220"/>
    </source>
</evidence>
<feature type="region of interest" description="Disordered" evidence="1">
    <location>
        <begin position="121"/>
        <end position="160"/>
    </location>
</feature>
<proteinExistence type="predicted"/>
<accession>A0A6P9EHD9</accession>
<feature type="compositionally biased region" description="Polar residues" evidence="1">
    <location>
        <begin position="317"/>
        <end position="328"/>
    </location>
</feature>
<dbReference type="AlphaFoldDB" id="A0A6P9EHD9"/>
<sequence length="394" mass="43888">MALPLHTRKRGREGATSDTARIGARTVMVEREVLINEFDELCWQQTNLRDVFLSRGWGNICTLRGKVYPSMVQEFYMGMCDMPPDASSHTVTVRGVSIEVSADVIGEHLGIHRGVETFTHSTPREDVGTSTSSTGRGCEPASARDAGQSEAEDTGVDARDDDRDEDFYILTGRDRMQIERKNAFNQNHLLHFFRMLHLIVATNVDPVAHKTTFSRLRAQFFIRVARGDPIDLPLHIFERIRYEASIVSTDNLPYGVLISRLLLARGVPTQPEERVKDQMSPLDMTTHRRSIGQARGRQPPPVEDLVPPTQPEPGHVGSSSQHTPSTSAGDVRPAWVDAVISQLTAHIDHKIDRSLEAISASVAELTHRVTILNDKVDTLTEEVRSSTFADNVII</sequence>
<feature type="domain" description="Putative plant transposon protein" evidence="2">
    <location>
        <begin position="54"/>
        <end position="268"/>
    </location>
</feature>
<protein>
    <submittedName>
        <fullName evidence="4">Uncharacterized protein LOC118344848</fullName>
    </submittedName>
</protein>
<keyword evidence="3" id="KW-1185">Reference proteome</keyword>
<evidence type="ECO:0000259" key="2">
    <source>
        <dbReference type="Pfam" id="PF20167"/>
    </source>
</evidence>
<name>A0A6P9EHD9_JUGRE</name>
<evidence type="ECO:0000256" key="1">
    <source>
        <dbReference type="SAM" id="MobiDB-lite"/>
    </source>
</evidence>
<organism evidence="3 4">
    <name type="scientific">Juglans regia</name>
    <name type="common">English walnut</name>
    <dbReference type="NCBI Taxonomy" id="51240"/>
    <lineage>
        <taxon>Eukaryota</taxon>
        <taxon>Viridiplantae</taxon>
        <taxon>Streptophyta</taxon>
        <taxon>Embryophyta</taxon>
        <taxon>Tracheophyta</taxon>
        <taxon>Spermatophyta</taxon>
        <taxon>Magnoliopsida</taxon>
        <taxon>eudicotyledons</taxon>
        <taxon>Gunneridae</taxon>
        <taxon>Pentapetalae</taxon>
        <taxon>rosids</taxon>
        <taxon>fabids</taxon>
        <taxon>Fagales</taxon>
        <taxon>Juglandaceae</taxon>
        <taxon>Juglans</taxon>
    </lineage>
</organism>
<dbReference type="OrthoDB" id="1531130at2759"/>
<feature type="region of interest" description="Disordered" evidence="1">
    <location>
        <begin position="290"/>
        <end position="330"/>
    </location>
</feature>
<evidence type="ECO:0000313" key="4">
    <source>
        <dbReference type="RefSeq" id="XP_035542247.1"/>
    </source>
</evidence>
<dbReference type="KEGG" id="jre:118344848"/>